<evidence type="ECO:0000256" key="3">
    <source>
        <dbReference type="RuleBase" id="RU000363"/>
    </source>
</evidence>
<sequence>MEIKNSKVIITGGTTGIGFETAKLLRSMGAEVVICGRTEEKVNAAAKELDVFGVKADVSIETDVEHLFSFAIEKLGGLDVLINNAGLGFISSLTETSTEDFMRIWETNTKSTFLCGKLAAQYFIRQNSGNIINISSMGAVKGFMNGSAYVSSKAAISGLTMCWQMELRKHNIRVMQVNPSEVITEFAEKIGFESVNTERKLKGLEIAQVIASMLSISNIAFLPEVDVWATNP</sequence>
<evidence type="ECO:0000256" key="1">
    <source>
        <dbReference type="ARBA" id="ARBA00006484"/>
    </source>
</evidence>
<dbReference type="Pfam" id="PF00106">
    <property type="entry name" value="adh_short"/>
    <property type="match status" value="1"/>
</dbReference>
<dbReference type="EMBL" id="JAPDHW010000012">
    <property type="protein sequence ID" value="MCW3169953.1"/>
    <property type="molecule type" value="Genomic_DNA"/>
</dbReference>
<keyword evidence="2" id="KW-0560">Oxidoreductase</keyword>
<dbReference type="InterPro" id="IPR036291">
    <property type="entry name" value="NAD(P)-bd_dom_sf"/>
</dbReference>
<keyword evidence="5" id="KW-1185">Reference proteome</keyword>
<dbReference type="InterPro" id="IPR002347">
    <property type="entry name" value="SDR_fam"/>
</dbReference>
<evidence type="ECO:0000313" key="4">
    <source>
        <dbReference type="EMBL" id="MCW3169953.1"/>
    </source>
</evidence>
<evidence type="ECO:0000256" key="2">
    <source>
        <dbReference type="ARBA" id="ARBA00023002"/>
    </source>
</evidence>
<dbReference type="PANTHER" id="PTHR43669">
    <property type="entry name" value="5-KETO-D-GLUCONATE 5-REDUCTASE"/>
    <property type="match status" value="1"/>
</dbReference>
<accession>A0ABT3I1Q3</accession>
<dbReference type="InterPro" id="IPR020904">
    <property type="entry name" value="Sc_DH/Rdtase_CS"/>
</dbReference>
<gene>
    <name evidence="4" type="ORF">OMO38_15625</name>
</gene>
<organism evidence="4 5">
    <name type="scientific">Chryseobacterium kimseyorum</name>
    <dbReference type="NCBI Taxonomy" id="2984028"/>
    <lineage>
        <taxon>Bacteria</taxon>
        <taxon>Pseudomonadati</taxon>
        <taxon>Bacteroidota</taxon>
        <taxon>Flavobacteriia</taxon>
        <taxon>Flavobacteriales</taxon>
        <taxon>Weeksellaceae</taxon>
        <taxon>Chryseobacterium group</taxon>
        <taxon>Chryseobacterium</taxon>
    </lineage>
</organism>
<dbReference type="PROSITE" id="PS00061">
    <property type="entry name" value="ADH_SHORT"/>
    <property type="match status" value="1"/>
</dbReference>
<dbReference type="Proteomes" id="UP001163731">
    <property type="component" value="Unassembled WGS sequence"/>
</dbReference>
<dbReference type="PRINTS" id="PR00080">
    <property type="entry name" value="SDRFAMILY"/>
</dbReference>
<name>A0ABT3I1Q3_9FLAO</name>
<comment type="caution">
    <text evidence="4">The sequence shown here is derived from an EMBL/GenBank/DDBJ whole genome shotgun (WGS) entry which is preliminary data.</text>
</comment>
<dbReference type="PRINTS" id="PR00081">
    <property type="entry name" value="GDHRDH"/>
</dbReference>
<dbReference type="CDD" id="cd05233">
    <property type="entry name" value="SDR_c"/>
    <property type="match status" value="1"/>
</dbReference>
<reference evidence="4" key="1">
    <citation type="submission" date="2022-10" db="EMBL/GenBank/DDBJ databases">
        <title>Chryseobacterium babae sp. nov. isolated from the gut of the beetle Oryctes rhinoceros, and Chryseobacterium kimseyorum sp. nov., isolated from a stick insect rearing cage.</title>
        <authorList>
            <person name="Shelomi M."/>
            <person name="Han C.-J."/>
            <person name="Chen W.-M."/>
            <person name="Chen H.-K."/>
            <person name="Liaw S.-J."/>
            <person name="Muhle E."/>
            <person name="Clermont D."/>
        </authorList>
    </citation>
    <scope>NUCLEOTIDE SEQUENCE</scope>
    <source>
        <strain evidence="4">09-1422</strain>
    </source>
</reference>
<dbReference type="RefSeq" id="WP_264751121.1">
    <property type="nucleotide sequence ID" value="NZ_JAPDHW010000012.1"/>
</dbReference>
<dbReference type="PANTHER" id="PTHR43669:SF3">
    <property type="entry name" value="ALCOHOL DEHYDROGENASE, PUTATIVE (AFU_ORTHOLOGUE AFUA_3G03445)-RELATED"/>
    <property type="match status" value="1"/>
</dbReference>
<comment type="similarity">
    <text evidence="1 3">Belongs to the short-chain dehydrogenases/reductases (SDR) family.</text>
</comment>
<protein>
    <submittedName>
        <fullName evidence="4">SDR family oxidoreductase</fullName>
    </submittedName>
</protein>
<dbReference type="Gene3D" id="3.40.50.720">
    <property type="entry name" value="NAD(P)-binding Rossmann-like Domain"/>
    <property type="match status" value="1"/>
</dbReference>
<proteinExistence type="inferred from homology"/>
<evidence type="ECO:0000313" key="5">
    <source>
        <dbReference type="Proteomes" id="UP001163731"/>
    </source>
</evidence>
<dbReference type="SUPFAM" id="SSF51735">
    <property type="entry name" value="NAD(P)-binding Rossmann-fold domains"/>
    <property type="match status" value="1"/>
</dbReference>